<comment type="caution">
    <text evidence="16">The sequence shown here is derived from an EMBL/GenBank/DDBJ whole genome shotgun (WGS) entry which is preliminary data.</text>
</comment>
<dbReference type="Gene3D" id="3.90.870.10">
    <property type="entry name" value="DHBP synthase"/>
    <property type="match status" value="1"/>
</dbReference>
<dbReference type="PROSITE" id="PS51163">
    <property type="entry name" value="YRDC"/>
    <property type="match status" value="1"/>
</dbReference>
<dbReference type="InterPro" id="IPR010923">
    <property type="entry name" value="T(6)A37_SUA5"/>
</dbReference>
<keyword evidence="17" id="KW-1185">Reference proteome</keyword>
<evidence type="ECO:0000256" key="14">
    <source>
        <dbReference type="PIRSR" id="PIRSR004930-1"/>
    </source>
</evidence>
<feature type="binding site" evidence="14">
    <location>
        <position position="32"/>
    </location>
    <ligand>
        <name>L-threonine</name>
        <dbReference type="ChEBI" id="CHEBI:57926"/>
    </ligand>
</feature>
<dbReference type="GO" id="GO:0006450">
    <property type="term" value="P:regulation of translational fidelity"/>
    <property type="evidence" value="ECO:0007669"/>
    <property type="project" value="TreeGrafter"/>
</dbReference>
<evidence type="ECO:0000256" key="12">
    <source>
        <dbReference type="ARBA" id="ARBA00048366"/>
    </source>
</evidence>
<comment type="function">
    <text evidence="13">Required for the formation of a threonylcarbamoyl group on adenosine at position 37 (t(6)A37) in tRNAs that read codons beginning with adenine.</text>
</comment>
<feature type="binding site" evidence="14">
    <location>
        <position position="178"/>
    </location>
    <ligand>
        <name>L-threonine</name>
        <dbReference type="ChEBI" id="CHEBI:57926"/>
    </ligand>
</feature>
<proteinExistence type="inferred from homology"/>
<name>W7UJ63_RUMFL</name>
<comment type="catalytic activity">
    <reaction evidence="12 13">
        <text>L-threonine + hydrogencarbonate + ATP = L-threonylcarbamoyladenylate + diphosphate + H2O</text>
        <dbReference type="Rhea" id="RHEA:36407"/>
        <dbReference type="ChEBI" id="CHEBI:15377"/>
        <dbReference type="ChEBI" id="CHEBI:17544"/>
        <dbReference type="ChEBI" id="CHEBI:30616"/>
        <dbReference type="ChEBI" id="CHEBI:33019"/>
        <dbReference type="ChEBI" id="CHEBI:57926"/>
        <dbReference type="ChEBI" id="CHEBI:73682"/>
        <dbReference type="EC" id="2.7.7.87"/>
    </reaction>
</comment>
<keyword evidence="9 13" id="KW-0547">Nucleotide-binding</keyword>
<reference evidence="16 17" key="1">
    <citation type="journal article" date="2014" name="PLoS ONE">
        <title>Rumen cellulosomics: divergent fiber-degrading strategies revealed by comparative genome-wide analysis of six ruminococcal strains.</title>
        <authorList>
            <person name="Dassa B."/>
            <person name="Borovok I."/>
            <person name="Ruimy-Israeli V."/>
            <person name="Lamed R."/>
            <person name="Flint H.J."/>
            <person name="Duncan S.H."/>
            <person name="Henrissat B."/>
            <person name="Coutinho P."/>
            <person name="Morrison M."/>
            <person name="Mosoni P."/>
            <person name="Yeoman C.J."/>
            <person name="White B.A."/>
            <person name="Bayer E.A."/>
        </authorList>
    </citation>
    <scope>NUCLEOTIDE SEQUENCE [LARGE SCALE GENOMIC DNA]</scope>
    <source>
        <strain evidence="16 17">007c</strain>
    </source>
</reference>
<evidence type="ECO:0000256" key="6">
    <source>
        <dbReference type="ARBA" id="ARBA00022679"/>
    </source>
</evidence>
<feature type="binding site" evidence="14">
    <location>
        <position position="138"/>
    </location>
    <ligand>
        <name>L-threonine</name>
        <dbReference type="ChEBI" id="CHEBI:57926"/>
    </ligand>
</feature>
<dbReference type="InterPro" id="IPR017945">
    <property type="entry name" value="DHBP_synth_RibB-like_a/b_dom"/>
</dbReference>
<feature type="domain" description="YrdC-like" evidence="15">
    <location>
        <begin position="10"/>
        <end position="197"/>
    </location>
</feature>
<dbReference type="GO" id="GO:0005524">
    <property type="term" value="F:ATP binding"/>
    <property type="evidence" value="ECO:0007669"/>
    <property type="project" value="UniProtKB-UniRule"/>
</dbReference>
<feature type="binding site" evidence="14">
    <location>
        <position position="193"/>
    </location>
    <ligand>
        <name>ATP</name>
        <dbReference type="ChEBI" id="CHEBI:30616"/>
    </ligand>
</feature>
<gene>
    <name evidence="16" type="ORF">RF007C_09100</name>
</gene>
<dbReference type="GO" id="GO:0000049">
    <property type="term" value="F:tRNA binding"/>
    <property type="evidence" value="ECO:0007669"/>
    <property type="project" value="TreeGrafter"/>
</dbReference>
<dbReference type="PANTHER" id="PTHR17490">
    <property type="entry name" value="SUA5"/>
    <property type="match status" value="1"/>
</dbReference>
<evidence type="ECO:0000256" key="5">
    <source>
        <dbReference type="ARBA" id="ARBA00022490"/>
    </source>
</evidence>
<dbReference type="AlphaFoldDB" id="W7UJ63"/>
<dbReference type="EC" id="2.7.7.87" evidence="3 13"/>
<accession>W7UJ63</accession>
<dbReference type="RefSeq" id="WP_037298777.1">
    <property type="nucleotide sequence ID" value="NZ_ATAX01000023.1"/>
</dbReference>
<dbReference type="Gene3D" id="3.40.50.11030">
    <property type="entry name" value="Threonylcarbamoyl-AMP synthase, C-terminal domain"/>
    <property type="match status" value="1"/>
</dbReference>
<comment type="similarity">
    <text evidence="2 13">Belongs to the SUA5 family.</text>
</comment>
<dbReference type="OrthoDB" id="9814580at2"/>
<dbReference type="PIRSF" id="PIRSF004930">
    <property type="entry name" value="Tln_factor_SUA5"/>
    <property type="match status" value="1"/>
</dbReference>
<evidence type="ECO:0000256" key="13">
    <source>
        <dbReference type="PIRNR" id="PIRNR004930"/>
    </source>
</evidence>
<evidence type="ECO:0000256" key="2">
    <source>
        <dbReference type="ARBA" id="ARBA00007663"/>
    </source>
</evidence>
<sequence>MDTVLLSDNETDLLRAAEFIKNGEIVGIPTETVYGLGADASNEAAVRKVFEAKGRPADNPLIVHLADFSQAVEYTENIPELAYRLAERFCPGPLTMVLPKNDRIPMITSGGLDTVGIRVPSHHVMHRIIELCGRPIAAPSANTSGYPSPTSAEHVMRDMNGRISAVVDGGSSEFGVESTVISIEDENTVRILRPGCVTEEMLGEICSKVIIDHAILHELEAGQKAASPGMKYKHYSPRADIVMVEGKLDSFISYVGDHNGDGVYSLIFDNDRDIFPYRYMTYGENSSQQAHLLFQRLRELDDIGAEKVYVRAPRPEGVGLAVYNRLIRAAGFEVIRI</sequence>
<dbReference type="GO" id="GO:0061710">
    <property type="term" value="F:L-threonylcarbamoyladenylate synthase"/>
    <property type="evidence" value="ECO:0007669"/>
    <property type="project" value="UniProtKB-EC"/>
</dbReference>
<dbReference type="InterPro" id="IPR006070">
    <property type="entry name" value="Sua5-like_dom"/>
</dbReference>
<evidence type="ECO:0000256" key="11">
    <source>
        <dbReference type="ARBA" id="ARBA00029774"/>
    </source>
</evidence>
<feature type="binding site" evidence="14">
    <location>
        <position position="64"/>
    </location>
    <ligand>
        <name>L-threonine</name>
        <dbReference type="ChEBI" id="CHEBI:57926"/>
    </ligand>
</feature>
<dbReference type="Pfam" id="PF01300">
    <property type="entry name" value="Sua5_yciO_yrdC"/>
    <property type="match status" value="1"/>
</dbReference>
<feature type="binding site" evidence="14">
    <location>
        <position position="148"/>
    </location>
    <ligand>
        <name>ATP</name>
        <dbReference type="ChEBI" id="CHEBI:30616"/>
    </ligand>
</feature>
<keyword evidence="10 13" id="KW-0067">ATP-binding</keyword>
<evidence type="ECO:0000256" key="8">
    <source>
        <dbReference type="ARBA" id="ARBA00022695"/>
    </source>
</evidence>
<dbReference type="Pfam" id="PF03481">
    <property type="entry name" value="Sua5_C"/>
    <property type="match status" value="1"/>
</dbReference>
<evidence type="ECO:0000256" key="7">
    <source>
        <dbReference type="ARBA" id="ARBA00022694"/>
    </source>
</evidence>
<dbReference type="GO" id="GO:0003725">
    <property type="term" value="F:double-stranded RNA binding"/>
    <property type="evidence" value="ECO:0007669"/>
    <property type="project" value="UniProtKB-UniRule"/>
</dbReference>
<feature type="binding site" evidence="14">
    <location>
        <position position="59"/>
    </location>
    <ligand>
        <name>ATP</name>
        <dbReference type="ChEBI" id="CHEBI:30616"/>
    </ligand>
</feature>
<dbReference type="InterPro" id="IPR005145">
    <property type="entry name" value="Sua5_C"/>
</dbReference>
<evidence type="ECO:0000256" key="10">
    <source>
        <dbReference type="ARBA" id="ARBA00022840"/>
    </source>
</evidence>
<evidence type="ECO:0000256" key="4">
    <source>
        <dbReference type="ARBA" id="ARBA00015492"/>
    </source>
</evidence>
<feature type="binding site" evidence="14">
    <location>
        <position position="235"/>
    </location>
    <ligand>
        <name>ATP</name>
        <dbReference type="ChEBI" id="CHEBI:30616"/>
    </ligand>
</feature>
<dbReference type="PATRIC" id="fig|1341157.4.peg.1502"/>
<dbReference type="GO" id="GO:0005737">
    <property type="term" value="C:cytoplasm"/>
    <property type="evidence" value="ECO:0007669"/>
    <property type="project" value="UniProtKB-SubCell"/>
</dbReference>
<dbReference type="EMBL" id="ATAX01000023">
    <property type="protein sequence ID" value="EWM53858.1"/>
    <property type="molecule type" value="Genomic_DNA"/>
</dbReference>
<dbReference type="InterPro" id="IPR038385">
    <property type="entry name" value="Sua5/YwlC_C"/>
</dbReference>
<comment type="subcellular location">
    <subcellularLocation>
        <location evidence="1 13">Cytoplasm</location>
    </subcellularLocation>
</comment>
<feature type="binding site" evidence="14">
    <location>
        <position position="114"/>
    </location>
    <ligand>
        <name>ATP</name>
        <dbReference type="ChEBI" id="CHEBI:30616"/>
    </ligand>
</feature>
<dbReference type="FunFam" id="3.90.870.10:FF:000009">
    <property type="entry name" value="Threonylcarbamoyl-AMP synthase, putative"/>
    <property type="match status" value="1"/>
</dbReference>
<evidence type="ECO:0000259" key="15">
    <source>
        <dbReference type="PROSITE" id="PS51163"/>
    </source>
</evidence>
<dbReference type="InterPro" id="IPR050156">
    <property type="entry name" value="TC-AMP_synthase_SUA5"/>
</dbReference>
<keyword evidence="6 13" id="KW-0808">Transferase</keyword>
<dbReference type="SUPFAM" id="SSF55821">
    <property type="entry name" value="YrdC/RibB"/>
    <property type="match status" value="1"/>
</dbReference>
<dbReference type="eggNOG" id="COG0009">
    <property type="taxonomic scope" value="Bacteria"/>
</dbReference>
<evidence type="ECO:0000313" key="17">
    <source>
        <dbReference type="Proteomes" id="UP000019365"/>
    </source>
</evidence>
<protein>
    <recommendedName>
        <fullName evidence="4 13">Threonylcarbamoyl-AMP synthase</fullName>
        <shortName evidence="13">TC-AMP synthase</shortName>
        <ecNumber evidence="3 13">2.7.7.87</ecNumber>
    </recommendedName>
    <alternativeName>
        <fullName evidence="11 13">L-threonylcarbamoyladenylate synthase</fullName>
    </alternativeName>
</protein>
<evidence type="ECO:0000256" key="1">
    <source>
        <dbReference type="ARBA" id="ARBA00004496"/>
    </source>
</evidence>
<dbReference type="NCBIfam" id="TIGR00057">
    <property type="entry name" value="L-threonylcarbamoyladenylate synthase"/>
    <property type="match status" value="1"/>
</dbReference>
<dbReference type="Proteomes" id="UP000019365">
    <property type="component" value="Unassembled WGS sequence"/>
</dbReference>
<evidence type="ECO:0000256" key="3">
    <source>
        <dbReference type="ARBA" id="ARBA00012584"/>
    </source>
</evidence>
<keyword evidence="5 13" id="KW-0963">Cytoplasm</keyword>
<dbReference type="PANTHER" id="PTHR17490:SF16">
    <property type="entry name" value="THREONYLCARBAMOYL-AMP SYNTHASE"/>
    <property type="match status" value="1"/>
</dbReference>
<feature type="binding site" evidence="14">
    <location>
        <position position="118"/>
    </location>
    <ligand>
        <name>ATP</name>
        <dbReference type="ChEBI" id="CHEBI:30616"/>
    </ligand>
</feature>
<feature type="binding site" evidence="14">
    <location>
        <position position="140"/>
    </location>
    <ligand>
        <name>ATP</name>
        <dbReference type="ChEBI" id="CHEBI:30616"/>
    </ligand>
</feature>
<evidence type="ECO:0000313" key="16">
    <source>
        <dbReference type="EMBL" id="EWM53858.1"/>
    </source>
</evidence>
<keyword evidence="7 13" id="KW-0819">tRNA processing</keyword>
<keyword evidence="8 13" id="KW-0548">Nucleotidyltransferase</keyword>
<feature type="binding site" evidence="14">
    <location>
        <position position="55"/>
    </location>
    <ligand>
        <name>ATP</name>
        <dbReference type="ChEBI" id="CHEBI:30616"/>
    </ligand>
</feature>
<evidence type="ECO:0000256" key="9">
    <source>
        <dbReference type="ARBA" id="ARBA00022741"/>
    </source>
</evidence>
<dbReference type="GO" id="GO:0008033">
    <property type="term" value="P:tRNA processing"/>
    <property type="evidence" value="ECO:0007669"/>
    <property type="project" value="UniProtKB-KW"/>
</dbReference>
<organism evidence="16 17">
    <name type="scientific">Ruminococcus flavefaciens 007c</name>
    <dbReference type="NCBI Taxonomy" id="1341157"/>
    <lineage>
        <taxon>Bacteria</taxon>
        <taxon>Bacillati</taxon>
        <taxon>Bacillota</taxon>
        <taxon>Clostridia</taxon>
        <taxon>Eubacteriales</taxon>
        <taxon>Oscillospiraceae</taxon>
        <taxon>Ruminococcus</taxon>
    </lineage>
</organism>